<dbReference type="GO" id="GO:0035371">
    <property type="term" value="C:microtubule plus-end"/>
    <property type="evidence" value="ECO:0007669"/>
    <property type="project" value="TreeGrafter"/>
</dbReference>
<protein>
    <submittedName>
        <fullName evidence="6">Similar to Cdk5rap2: CDK5 regulatory subunit-associated protein 2 (Rattus norvegicus)</fullName>
    </submittedName>
</protein>
<feature type="coiled-coil region" evidence="3">
    <location>
        <begin position="601"/>
        <end position="700"/>
    </location>
</feature>
<dbReference type="Proteomes" id="UP000786811">
    <property type="component" value="Unassembled WGS sequence"/>
</dbReference>
<dbReference type="InterPro" id="IPR042791">
    <property type="entry name" value="CDK5RAP2"/>
</dbReference>
<keyword evidence="3" id="KW-0175">Coiled coil</keyword>
<dbReference type="GO" id="GO:0001578">
    <property type="term" value="P:microtubule bundle formation"/>
    <property type="evidence" value="ECO:0007669"/>
    <property type="project" value="TreeGrafter"/>
</dbReference>
<dbReference type="InterPro" id="IPR012943">
    <property type="entry name" value="Cnn_1N"/>
</dbReference>
<dbReference type="OrthoDB" id="10255000at2759"/>
<keyword evidence="7" id="KW-1185">Reference proteome</keyword>
<feature type="coiled-coil region" evidence="3">
    <location>
        <begin position="68"/>
        <end position="181"/>
    </location>
</feature>
<dbReference type="GO" id="GO:0097431">
    <property type="term" value="C:mitotic spindle pole"/>
    <property type="evidence" value="ECO:0007669"/>
    <property type="project" value="TreeGrafter"/>
</dbReference>
<evidence type="ECO:0000259" key="5">
    <source>
        <dbReference type="Pfam" id="PF07989"/>
    </source>
</evidence>
<feature type="compositionally biased region" description="Polar residues" evidence="4">
    <location>
        <begin position="380"/>
        <end position="391"/>
    </location>
</feature>
<feature type="coiled-coil region" evidence="3">
    <location>
        <begin position="1054"/>
        <end position="1202"/>
    </location>
</feature>
<name>A0A8J2HFV6_COTCN</name>
<evidence type="ECO:0000256" key="1">
    <source>
        <dbReference type="ARBA" id="ARBA00004496"/>
    </source>
</evidence>
<gene>
    <name evidence="6" type="ORF">HICCMSTLAB_LOCUS8661</name>
</gene>
<dbReference type="GO" id="GO:0000242">
    <property type="term" value="C:pericentriolar material"/>
    <property type="evidence" value="ECO:0007669"/>
    <property type="project" value="TreeGrafter"/>
</dbReference>
<dbReference type="GO" id="GO:0008017">
    <property type="term" value="F:microtubule binding"/>
    <property type="evidence" value="ECO:0007669"/>
    <property type="project" value="TreeGrafter"/>
</dbReference>
<keyword evidence="2" id="KW-0963">Cytoplasm</keyword>
<dbReference type="GO" id="GO:0090266">
    <property type="term" value="P:regulation of mitotic cell cycle spindle assembly checkpoint"/>
    <property type="evidence" value="ECO:0007669"/>
    <property type="project" value="TreeGrafter"/>
</dbReference>
<dbReference type="GO" id="GO:0043015">
    <property type="term" value="F:gamma-tubulin binding"/>
    <property type="evidence" value="ECO:0007669"/>
    <property type="project" value="TreeGrafter"/>
</dbReference>
<evidence type="ECO:0000313" key="6">
    <source>
        <dbReference type="EMBL" id="CAG5097345.1"/>
    </source>
</evidence>
<dbReference type="GO" id="GO:0007099">
    <property type="term" value="P:centriole replication"/>
    <property type="evidence" value="ECO:0007669"/>
    <property type="project" value="TreeGrafter"/>
</dbReference>
<dbReference type="Gene3D" id="1.10.287.1490">
    <property type="match status" value="1"/>
</dbReference>
<feature type="coiled-coil region" evidence="3">
    <location>
        <begin position="987"/>
        <end position="1014"/>
    </location>
</feature>
<dbReference type="GO" id="GO:0000132">
    <property type="term" value="P:establishment of mitotic spindle orientation"/>
    <property type="evidence" value="ECO:0007669"/>
    <property type="project" value="TreeGrafter"/>
</dbReference>
<dbReference type="EMBL" id="CAJNRD030001121">
    <property type="protein sequence ID" value="CAG5097345.1"/>
    <property type="molecule type" value="Genomic_DNA"/>
</dbReference>
<evidence type="ECO:0000313" key="7">
    <source>
        <dbReference type="Proteomes" id="UP000786811"/>
    </source>
</evidence>
<feature type="region of interest" description="Disordered" evidence="4">
    <location>
        <begin position="363"/>
        <end position="391"/>
    </location>
</feature>
<dbReference type="PANTHER" id="PTHR46930:SF1">
    <property type="entry name" value="CDK5 REGULATORY SUBUNIT-ASSOCIATED PROTEIN 2"/>
    <property type="match status" value="1"/>
</dbReference>
<sequence length="1382" mass="159931">MFFGGSTFSYGRISPTSPTRTNGWTNVVSPFKNTQMPTLPDISLNQTCLNSSTSKSPGKVHPAGGRTMKDYEDQLSALQKENFQLKMRVFFLEEKMGYVGLGTTEEDNIKKNIELEVENRELKKEIEEKQELLSQAARAFELHEEQKEEASRNQELYEQSLENERRRIEELQRELEEYKEKMVDVDPSIYFNETLGITPELAIENKEKLLQMEGIVESLEAEVKQLTASLDEERTWGQELETERDELRIRLEEEVKSREKLAADKDQDIESLREKIKELEDEAFRRENVAQQYKTELAEKERVIKEKILMFEEKCRAYEELSVVAEKRKKQVDQLRASVKSRDDALVDSNNKYRTLLNQFENNRRLSPPSSPSIIDEINSPRSSNRSTQILSPTRSCISPYDWDSAKERMLKLSQSQSQSSIFDRDIKDLKKQLEERDFEIRRQEESKKQLVLKLCNVQKSNEKTEKEYQDLKKNYDKALGMIREFVNRQSRLEEKHKIKENEVKELQQELKKSSESSRKKSVQVTARRNLEFDQEDSDPSSQQRFEEMETKINDLRYEISSIKAEKSKLEQQIHHGSEGLYALSTLNAKIKKNHNLKFFIKELRRDLAIKQQEIETLIAERDELSSLLQAHQEKISTLQAESSTLTHLEEIHRKNQEIDSLNLELSNKSSEIEEQNQKIESLARELHVKTQNLQQLVNTELWSKNKEIAKLNNMTVNCKKQLSPVTPQVPPSQLEVLLKSLSDLGISIKFNHQDNTVQLSFSNSDDADNNNPQVITNIKDLKENISKLLKKKFELEKEVDSLSWLKLLSKPEHESLQIESRNAREYCELLRTHLKGLVNFMKGILKSTATSEDAEHKKIIIDFLASSKILSEDLVQALEDVPLTLNDLCICQEGQELIKSQTEMIVQEIQSKHRGILESAQSDSETFSEPDRKVSLARIGLADVYPKTRARMGLGKFSKSFSDSEDSLDYVPCHKTYQAEIGENPVKLLQDINNVLAAELEQLRLELGEEKLASILSRFEGSRSYCEKLFGLFEEKDRKKDKRKLQREKLADLDSMAAEIAKQKNELIQYKEINEKKIGEMIFTLNVENDALRVKLKKLEEDNEVARNNVGVLTQDLDRLTLAHSQVLVENTKLTNDKLRLEQEMRKMEARYDSSVRNLQEKFEKEIAELSCMNENHRQRMQDLEGANKELRRRLVVESSDSAPSSSGVSSVPEVKSDDILQEFHSYSSHYWLPISYPSSSGRSKSSCSPDLGIESDAALSIRPLKDTLKITESMTNLLSDEEINCNNRTLRDLDRESPLHTEGGLNYTRTRLDEVEALKQENEALKKRLMKTRRALEDTFEHLSASNKNKKNVEKAITKQLMITKSILKKTRTYEEPFEK</sequence>
<evidence type="ECO:0000256" key="4">
    <source>
        <dbReference type="SAM" id="MobiDB-lite"/>
    </source>
</evidence>
<organism evidence="6 7">
    <name type="scientific">Cotesia congregata</name>
    <name type="common">Parasitoid wasp</name>
    <name type="synonym">Apanteles congregatus</name>
    <dbReference type="NCBI Taxonomy" id="51543"/>
    <lineage>
        <taxon>Eukaryota</taxon>
        <taxon>Metazoa</taxon>
        <taxon>Ecdysozoa</taxon>
        <taxon>Arthropoda</taxon>
        <taxon>Hexapoda</taxon>
        <taxon>Insecta</taxon>
        <taxon>Pterygota</taxon>
        <taxon>Neoptera</taxon>
        <taxon>Endopterygota</taxon>
        <taxon>Hymenoptera</taxon>
        <taxon>Apocrita</taxon>
        <taxon>Ichneumonoidea</taxon>
        <taxon>Braconidae</taxon>
        <taxon>Microgastrinae</taxon>
        <taxon>Cotesia</taxon>
    </lineage>
</organism>
<dbReference type="GO" id="GO:0007059">
    <property type="term" value="P:chromosome segregation"/>
    <property type="evidence" value="ECO:0007669"/>
    <property type="project" value="TreeGrafter"/>
</dbReference>
<dbReference type="Pfam" id="PF07989">
    <property type="entry name" value="Cnn_1N"/>
    <property type="match status" value="1"/>
</dbReference>
<feature type="coiled-coil region" evidence="3">
    <location>
        <begin position="209"/>
        <end position="296"/>
    </location>
</feature>
<dbReference type="GO" id="GO:0005737">
    <property type="term" value="C:cytoplasm"/>
    <property type="evidence" value="ECO:0007669"/>
    <property type="project" value="UniProtKB-SubCell"/>
</dbReference>
<feature type="coiled-coil region" evidence="3">
    <location>
        <begin position="1314"/>
        <end position="1341"/>
    </location>
</feature>
<feature type="coiled-coil region" evidence="3">
    <location>
        <begin position="546"/>
        <end position="573"/>
    </location>
</feature>
<feature type="compositionally biased region" description="Basic and acidic residues" evidence="4">
    <location>
        <begin position="510"/>
        <end position="519"/>
    </location>
</feature>
<evidence type="ECO:0000256" key="3">
    <source>
        <dbReference type="SAM" id="Coils"/>
    </source>
</evidence>
<reference evidence="6" key="1">
    <citation type="submission" date="2021-04" db="EMBL/GenBank/DDBJ databases">
        <authorList>
            <person name="Chebbi M.A.C M."/>
        </authorList>
    </citation>
    <scope>NUCLEOTIDE SEQUENCE</scope>
</reference>
<evidence type="ECO:0000256" key="2">
    <source>
        <dbReference type="ARBA" id="ARBA00022490"/>
    </source>
</evidence>
<proteinExistence type="predicted"/>
<dbReference type="GO" id="GO:0046600">
    <property type="term" value="P:negative regulation of centriole replication"/>
    <property type="evidence" value="ECO:0007669"/>
    <property type="project" value="TreeGrafter"/>
</dbReference>
<dbReference type="PANTHER" id="PTHR46930">
    <property type="entry name" value="CDK5 REGULATORY SUBUNIT-ASSOCIATED PROTEIN 2"/>
    <property type="match status" value="1"/>
</dbReference>
<feature type="region of interest" description="Disordered" evidence="4">
    <location>
        <begin position="510"/>
        <end position="545"/>
    </location>
</feature>
<feature type="domain" description="Centrosomin N-terminal motif 1" evidence="5">
    <location>
        <begin position="67"/>
        <end position="141"/>
    </location>
</feature>
<comment type="caution">
    <text evidence="6">The sequence shown here is derived from an EMBL/GenBank/DDBJ whole genome shotgun (WGS) entry which is preliminary data.</text>
</comment>
<accession>A0A8J2HFV6</accession>
<comment type="subcellular location">
    <subcellularLocation>
        <location evidence="1">Cytoplasm</location>
    </subcellularLocation>
</comment>